<dbReference type="OrthoDB" id="672026at2759"/>
<dbReference type="InterPro" id="IPR038492">
    <property type="entry name" value="GBBH-like_N_sf"/>
</dbReference>
<keyword evidence="1" id="KW-0479">Metal-binding</keyword>
<dbReference type="PANTHER" id="PTHR35303:SF5">
    <property type="entry name" value="OS02G0197800 PROTEIN"/>
    <property type="match status" value="1"/>
</dbReference>
<dbReference type="AlphaFoldDB" id="A0A835RG85"/>
<gene>
    <name evidence="4" type="ORF">HPP92_007225</name>
</gene>
<accession>A0A835RG85</accession>
<name>A0A835RG85_VANPL</name>
<keyword evidence="5" id="KW-1185">Reference proteome</keyword>
<organism evidence="4 5">
    <name type="scientific">Vanilla planifolia</name>
    <name type="common">Vanilla</name>
    <dbReference type="NCBI Taxonomy" id="51239"/>
    <lineage>
        <taxon>Eukaryota</taxon>
        <taxon>Viridiplantae</taxon>
        <taxon>Streptophyta</taxon>
        <taxon>Embryophyta</taxon>
        <taxon>Tracheophyta</taxon>
        <taxon>Spermatophyta</taxon>
        <taxon>Magnoliopsida</taxon>
        <taxon>Liliopsida</taxon>
        <taxon>Asparagales</taxon>
        <taxon>Orchidaceae</taxon>
        <taxon>Vanilloideae</taxon>
        <taxon>Vanilleae</taxon>
        <taxon>Vanilla</taxon>
    </lineage>
</organism>
<keyword evidence="2" id="KW-0408">Iron</keyword>
<sequence length="168" mass="19055">MPSSVFAALRQLHAATPPRLSRFALRPPKAVEVEFSDRSAFYLSAEFLRVYSPAVDSKIRSMGGEKVIFGRRHVGIMSAEPIGNYGVRILFDDLHKTGIYTWDYLYHLGSHKFTLMRSYIKTLKNTALAGIHKGETEGIILNSSYVQKGVSKCFWWRLGLCKKMCPNH</sequence>
<evidence type="ECO:0000259" key="3">
    <source>
        <dbReference type="Pfam" id="PF06155"/>
    </source>
</evidence>
<dbReference type="Gene3D" id="3.30.2020.30">
    <property type="match status" value="1"/>
</dbReference>
<dbReference type="Pfam" id="PF06155">
    <property type="entry name" value="GBBH-like_N"/>
    <property type="match status" value="1"/>
</dbReference>
<dbReference type="InterPro" id="IPR010376">
    <property type="entry name" value="GBBH-like_N"/>
</dbReference>
<feature type="domain" description="Gamma-butyrobetaine hydroxylase-like N-terminal" evidence="3">
    <location>
        <begin position="29"/>
        <end position="106"/>
    </location>
</feature>
<evidence type="ECO:0000256" key="1">
    <source>
        <dbReference type="ARBA" id="ARBA00022723"/>
    </source>
</evidence>
<evidence type="ECO:0000313" key="4">
    <source>
        <dbReference type="EMBL" id="KAG0488414.1"/>
    </source>
</evidence>
<dbReference type="Proteomes" id="UP000636800">
    <property type="component" value="Chromosome 3"/>
</dbReference>
<evidence type="ECO:0000313" key="5">
    <source>
        <dbReference type="Proteomes" id="UP000636800"/>
    </source>
</evidence>
<reference evidence="4 5" key="1">
    <citation type="journal article" date="2020" name="Nat. Food">
        <title>A phased Vanilla planifolia genome enables genetic improvement of flavour and production.</title>
        <authorList>
            <person name="Hasing T."/>
            <person name="Tang H."/>
            <person name="Brym M."/>
            <person name="Khazi F."/>
            <person name="Huang T."/>
            <person name="Chambers A.H."/>
        </authorList>
    </citation>
    <scope>NUCLEOTIDE SEQUENCE [LARGE SCALE GENOMIC DNA]</scope>
    <source>
        <tissue evidence="4">Leaf</tissue>
    </source>
</reference>
<dbReference type="PANTHER" id="PTHR35303">
    <property type="entry name" value="OS02G0197800 PROTEIN"/>
    <property type="match status" value="1"/>
</dbReference>
<protein>
    <recommendedName>
        <fullName evidence="3">Gamma-butyrobetaine hydroxylase-like N-terminal domain-containing protein</fullName>
    </recommendedName>
</protein>
<dbReference type="GO" id="GO:0046872">
    <property type="term" value="F:metal ion binding"/>
    <property type="evidence" value="ECO:0007669"/>
    <property type="project" value="UniProtKB-KW"/>
</dbReference>
<comment type="caution">
    <text evidence="4">The sequence shown here is derived from an EMBL/GenBank/DDBJ whole genome shotgun (WGS) entry which is preliminary data.</text>
</comment>
<dbReference type="EMBL" id="JADCNL010000003">
    <property type="protein sequence ID" value="KAG0488414.1"/>
    <property type="molecule type" value="Genomic_DNA"/>
</dbReference>
<evidence type="ECO:0000256" key="2">
    <source>
        <dbReference type="ARBA" id="ARBA00023004"/>
    </source>
</evidence>
<proteinExistence type="predicted"/>